<dbReference type="PROSITE" id="PS00455">
    <property type="entry name" value="AMP_BINDING"/>
    <property type="match status" value="1"/>
</dbReference>
<dbReference type="NCBIfam" id="NF004229">
    <property type="entry name" value="PRK05677.1"/>
    <property type="match status" value="1"/>
</dbReference>
<evidence type="ECO:0000256" key="3">
    <source>
        <dbReference type="ARBA" id="ARBA00022598"/>
    </source>
</evidence>
<dbReference type="RefSeq" id="WP_380695471.1">
    <property type="nucleotide sequence ID" value="NZ_JBHRYR010000003.1"/>
</dbReference>
<organism evidence="10 11">
    <name type="scientific">Saccharospirillum mangrovi</name>
    <dbReference type="NCBI Taxonomy" id="2161747"/>
    <lineage>
        <taxon>Bacteria</taxon>
        <taxon>Pseudomonadati</taxon>
        <taxon>Pseudomonadota</taxon>
        <taxon>Gammaproteobacteria</taxon>
        <taxon>Oceanospirillales</taxon>
        <taxon>Saccharospirillaceae</taxon>
        <taxon>Saccharospirillum</taxon>
    </lineage>
</organism>
<evidence type="ECO:0000256" key="2">
    <source>
        <dbReference type="ARBA" id="ARBA00005005"/>
    </source>
</evidence>
<dbReference type="PANTHER" id="PTHR43767:SF8">
    <property type="entry name" value="LONG-CHAIN-FATTY-ACID--COA LIGASE"/>
    <property type="match status" value="1"/>
</dbReference>
<dbReference type="Gene3D" id="2.30.38.10">
    <property type="entry name" value="Luciferase, Domain 3"/>
    <property type="match status" value="1"/>
</dbReference>
<dbReference type="CDD" id="cd05936">
    <property type="entry name" value="FC-FACS_FadD_like"/>
    <property type="match status" value="1"/>
</dbReference>
<comment type="pathway">
    <text evidence="2">Lipid metabolism; fatty acid beta-oxidation.</text>
</comment>
<evidence type="ECO:0000256" key="7">
    <source>
        <dbReference type="ARBA" id="ARBA00042773"/>
    </source>
</evidence>
<keyword evidence="3" id="KW-0436">Ligase</keyword>
<dbReference type="InterPro" id="IPR020845">
    <property type="entry name" value="AMP-binding_CS"/>
</dbReference>
<dbReference type="Gene3D" id="3.30.300.30">
    <property type="match status" value="1"/>
</dbReference>
<dbReference type="InterPro" id="IPR025110">
    <property type="entry name" value="AMP-bd_C"/>
</dbReference>
<proteinExistence type="predicted"/>
<comment type="subcellular location">
    <subcellularLocation>
        <location evidence="1">Membrane</location>
        <topology evidence="1">Peripheral membrane protein</topology>
    </subcellularLocation>
</comment>
<dbReference type="InterPro" id="IPR045851">
    <property type="entry name" value="AMP-bd_C_sf"/>
</dbReference>
<keyword evidence="4" id="KW-0472">Membrane</keyword>
<evidence type="ECO:0000256" key="5">
    <source>
        <dbReference type="ARBA" id="ARBA00026121"/>
    </source>
</evidence>
<dbReference type="InterPro" id="IPR050237">
    <property type="entry name" value="ATP-dep_AMP-bd_enzyme"/>
</dbReference>
<evidence type="ECO:0000256" key="6">
    <source>
        <dbReference type="ARBA" id="ARBA00039545"/>
    </source>
</evidence>
<dbReference type="Pfam" id="PF13193">
    <property type="entry name" value="AMP-binding_C"/>
    <property type="match status" value="1"/>
</dbReference>
<evidence type="ECO:0000259" key="8">
    <source>
        <dbReference type="Pfam" id="PF00501"/>
    </source>
</evidence>
<keyword evidence="11" id="KW-1185">Reference proteome</keyword>
<dbReference type="PANTHER" id="PTHR43767">
    <property type="entry name" value="LONG-CHAIN-FATTY-ACID--COA LIGASE"/>
    <property type="match status" value="1"/>
</dbReference>
<dbReference type="EC" id="6.2.1.3" evidence="5"/>
<dbReference type="InterPro" id="IPR000873">
    <property type="entry name" value="AMP-dep_synth/lig_dom"/>
</dbReference>
<evidence type="ECO:0000313" key="10">
    <source>
        <dbReference type="EMBL" id="MFC3852862.1"/>
    </source>
</evidence>
<gene>
    <name evidence="10" type="ORF">ACFOOG_08460</name>
</gene>
<evidence type="ECO:0000259" key="9">
    <source>
        <dbReference type="Pfam" id="PF13193"/>
    </source>
</evidence>
<feature type="domain" description="AMP-binding enzyme C-terminal" evidence="9">
    <location>
        <begin position="470"/>
        <end position="543"/>
    </location>
</feature>
<protein>
    <recommendedName>
        <fullName evidence="6">Long-chain-fatty-acid--CoA ligase</fullName>
        <ecNumber evidence="5">6.2.1.3</ecNumber>
    </recommendedName>
    <alternativeName>
        <fullName evidence="7">Long-chain acyl-CoA synthetase</fullName>
    </alternativeName>
</protein>
<dbReference type="Proteomes" id="UP001595617">
    <property type="component" value="Unassembled WGS sequence"/>
</dbReference>
<evidence type="ECO:0000256" key="4">
    <source>
        <dbReference type="ARBA" id="ARBA00023136"/>
    </source>
</evidence>
<dbReference type="Gene3D" id="3.40.50.980">
    <property type="match status" value="2"/>
</dbReference>
<dbReference type="EMBL" id="JBHRYR010000003">
    <property type="protein sequence ID" value="MFC3852862.1"/>
    <property type="molecule type" value="Genomic_DNA"/>
</dbReference>
<dbReference type="SUPFAM" id="SSF56801">
    <property type="entry name" value="Acetyl-CoA synthetase-like"/>
    <property type="match status" value="1"/>
</dbReference>
<dbReference type="Pfam" id="PF00501">
    <property type="entry name" value="AMP-binding"/>
    <property type="match status" value="1"/>
</dbReference>
<evidence type="ECO:0000256" key="1">
    <source>
        <dbReference type="ARBA" id="ARBA00004170"/>
    </source>
</evidence>
<comment type="caution">
    <text evidence="10">The sequence shown here is derived from an EMBL/GenBank/DDBJ whole genome shotgun (WGS) entry which is preliminary data.</text>
</comment>
<accession>A0ABV8A0A2</accession>
<feature type="domain" description="AMP-dependent synthetase/ligase" evidence="8">
    <location>
        <begin position="30"/>
        <end position="419"/>
    </location>
</feature>
<reference evidence="11" key="1">
    <citation type="journal article" date="2019" name="Int. J. Syst. Evol. Microbiol.">
        <title>The Global Catalogue of Microorganisms (GCM) 10K type strain sequencing project: providing services to taxonomists for standard genome sequencing and annotation.</title>
        <authorList>
            <consortium name="The Broad Institute Genomics Platform"/>
            <consortium name="The Broad Institute Genome Sequencing Center for Infectious Disease"/>
            <person name="Wu L."/>
            <person name="Ma J."/>
        </authorList>
    </citation>
    <scope>NUCLEOTIDE SEQUENCE [LARGE SCALE GENOMIC DNA]</scope>
    <source>
        <strain evidence="11">IBRC 10765</strain>
    </source>
</reference>
<sequence length="554" mass="61312">MASQYALEQYPGGMNATIDMTHYASVTDLFSKSVAEYRQRPAFSCMGQTLTYGELDNLSAQFAAYLQQQTDLKPGDRVAVQLPNILQYPVVVWGVLRAGMVVVNTNPLYTEREMEHQFNDSGARLLIVYAGMADKALAVKSKTPIEQIICTEIADLHPLLKRVLVNTVVKRVKKMVPEYDTTAVKPLRDCLAMGQGKTFTPVAKQQSDTAVLQYTGGTTGVAKGAELTHGNLIANMLQCYEYFALALKPGQETFVAPLPLYHIYAFTVHCLVIMETGNHNVLIPNPRDIPGFVKELSKWQFSGCAGLNTLFVALMNNADFQKLDFSNLKLTISGGMALTREAAERWEKMTGCAISEGYGMTETSPVVAFNPPGFGQLGTIGLQAPSTEIRVVNEQGEDQPFGEPGELLVRGPQVMKGYWKRPEETAKTITEDGWIHTGDIAVLQEDRYIRIVDRMKDMIIVSGFNVYPNEVEDVLVKHPAVVECAVVGTPDEKSGEAVKAFVVTNKEVTPEELIAHCKGELTSYKVPRQFVFRKELPKTNVGKILRRELRDTDA</sequence>
<name>A0ABV8A0A2_9GAMM</name>
<evidence type="ECO:0000313" key="11">
    <source>
        <dbReference type="Proteomes" id="UP001595617"/>
    </source>
</evidence>